<feature type="region of interest" description="Disordered" evidence="5">
    <location>
        <begin position="2970"/>
        <end position="3047"/>
    </location>
</feature>
<feature type="region of interest" description="Disordered" evidence="5">
    <location>
        <begin position="1"/>
        <end position="258"/>
    </location>
</feature>
<feature type="transmembrane region" description="Helical" evidence="6">
    <location>
        <begin position="1966"/>
        <end position="1989"/>
    </location>
</feature>
<evidence type="ECO:0000256" key="5">
    <source>
        <dbReference type="SAM" id="MobiDB-lite"/>
    </source>
</evidence>
<dbReference type="Gene3D" id="2.60.40.10">
    <property type="entry name" value="Immunoglobulins"/>
    <property type="match status" value="1"/>
</dbReference>
<feature type="region of interest" description="Disordered" evidence="5">
    <location>
        <begin position="3245"/>
        <end position="3308"/>
    </location>
</feature>
<feature type="region of interest" description="Disordered" evidence="5">
    <location>
        <begin position="1130"/>
        <end position="1164"/>
    </location>
</feature>
<feature type="compositionally biased region" description="Basic and acidic residues" evidence="5">
    <location>
        <begin position="2911"/>
        <end position="2920"/>
    </location>
</feature>
<feature type="compositionally biased region" description="Pro residues" evidence="5">
    <location>
        <begin position="116"/>
        <end position="151"/>
    </location>
</feature>
<feature type="domain" description="Pesticidal crystal protein Cry22Aa Ig-like" evidence="8">
    <location>
        <begin position="293"/>
        <end position="363"/>
    </location>
</feature>
<feature type="compositionally biased region" description="Basic residues" evidence="5">
    <location>
        <begin position="1352"/>
        <end position="1364"/>
    </location>
</feature>
<dbReference type="InterPro" id="IPR032179">
    <property type="entry name" value="Cry22Aa_Ig-like"/>
</dbReference>
<dbReference type="EMBL" id="JAEHOE010000162">
    <property type="protein sequence ID" value="KAG2483921.1"/>
    <property type="molecule type" value="Genomic_DNA"/>
</dbReference>
<feature type="region of interest" description="Disordered" evidence="5">
    <location>
        <begin position="1556"/>
        <end position="1610"/>
    </location>
</feature>
<feature type="region of interest" description="Disordered" evidence="5">
    <location>
        <begin position="2822"/>
        <end position="2932"/>
    </location>
</feature>
<dbReference type="PANTHER" id="PTHR24216:SF65">
    <property type="entry name" value="PAXILLIN-LIKE PROTEIN 1"/>
    <property type="match status" value="1"/>
</dbReference>
<feature type="compositionally biased region" description="Low complexity" evidence="5">
    <location>
        <begin position="3411"/>
        <end position="3420"/>
    </location>
</feature>
<comment type="subcellular location">
    <subcellularLocation>
        <location evidence="1">Membrane</location>
        <topology evidence="1">Multi-pass membrane protein</topology>
    </subcellularLocation>
</comment>
<evidence type="ECO:0000259" key="8">
    <source>
        <dbReference type="Pfam" id="PF16403"/>
    </source>
</evidence>
<gene>
    <name evidence="9" type="ORF">HYH03_017242</name>
</gene>
<reference evidence="9" key="1">
    <citation type="journal article" date="2020" name="bioRxiv">
        <title>Comparative genomics of Chlamydomonas.</title>
        <authorList>
            <person name="Craig R.J."/>
            <person name="Hasan A.R."/>
            <person name="Ness R.W."/>
            <person name="Keightley P.D."/>
        </authorList>
    </citation>
    <scope>NUCLEOTIDE SEQUENCE</scope>
    <source>
        <strain evidence="9">CCAP 11/70</strain>
    </source>
</reference>
<feature type="compositionally biased region" description="Basic residues" evidence="5">
    <location>
        <begin position="3165"/>
        <end position="3174"/>
    </location>
</feature>
<feature type="region of interest" description="Disordered" evidence="5">
    <location>
        <begin position="1886"/>
        <end position="1926"/>
    </location>
</feature>
<dbReference type="Pfam" id="PF08016">
    <property type="entry name" value="PKD_channel"/>
    <property type="match status" value="1"/>
</dbReference>
<feature type="region of interest" description="Disordered" evidence="5">
    <location>
        <begin position="2327"/>
        <end position="2366"/>
    </location>
</feature>
<feature type="region of interest" description="Disordered" evidence="5">
    <location>
        <begin position="3148"/>
        <end position="3179"/>
    </location>
</feature>
<evidence type="ECO:0000256" key="1">
    <source>
        <dbReference type="ARBA" id="ARBA00004141"/>
    </source>
</evidence>
<feature type="region of interest" description="Disordered" evidence="5">
    <location>
        <begin position="1229"/>
        <end position="1264"/>
    </location>
</feature>
<feature type="compositionally biased region" description="Low complexity" evidence="5">
    <location>
        <begin position="3065"/>
        <end position="3081"/>
    </location>
</feature>
<evidence type="ECO:0000256" key="6">
    <source>
        <dbReference type="SAM" id="Phobius"/>
    </source>
</evidence>
<feature type="compositionally biased region" description="Basic and acidic residues" evidence="5">
    <location>
        <begin position="3473"/>
        <end position="3484"/>
    </location>
</feature>
<evidence type="ECO:0000256" key="4">
    <source>
        <dbReference type="ARBA" id="ARBA00023136"/>
    </source>
</evidence>
<feature type="region of interest" description="Disordered" evidence="5">
    <location>
        <begin position="2442"/>
        <end position="2768"/>
    </location>
</feature>
<feature type="region of interest" description="Disordered" evidence="5">
    <location>
        <begin position="3065"/>
        <end position="3132"/>
    </location>
</feature>
<feature type="transmembrane region" description="Helical" evidence="6">
    <location>
        <begin position="2227"/>
        <end position="2249"/>
    </location>
</feature>
<feature type="compositionally biased region" description="Low complexity" evidence="5">
    <location>
        <begin position="2552"/>
        <end position="2570"/>
    </location>
</feature>
<dbReference type="Pfam" id="PF16403">
    <property type="entry name" value="Bact_surface_Ig-like"/>
    <property type="match status" value="1"/>
</dbReference>
<feature type="compositionally biased region" description="Low complexity" evidence="5">
    <location>
        <begin position="2461"/>
        <end position="2480"/>
    </location>
</feature>
<feature type="compositionally biased region" description="Pro residues" evidence="5">
    <location>
        <begin position="158"/>
        <end position="226"/>
    </location>
</feature>
<feature type="region of interest" description="Disordered" evidence="5">
    <location>
        <begin position="3411"/>
        <end position="3484"/>
    </location>
</feature>
<feature type="compositionally biased region" description="Low complexity" evidence="5">
    <location>
        <begin position="1579"/>
        <end position="1600"/>
    </location>
</feature>
<feature type="compositionally biased region" description="Low complexity" evidence="5">
    <location>
        <begin position="75"/>
        <end position="85"/>
    </location>
</feature>
<evidence type="ECO:0000256" key="2">
    <source>
        <dbReference type="ARBA" id="ARBA00022692"/>
    </source>
</evidence>
<feature type="compositionally biased region" description="Low complexity" evidence="5">
    <location>
        <begin position="1144"/>
        <end position="1160"/>
    </location>
</feature>
<feature type="compositionally biased region" description="Basic residues" evidence="5">
    <location>
        <begin position="2444"/>
        <end position="2455"/>
    </location>
</feature>
<dbReference type="InterPro" id="IPR013122">
    <property type="entry name" value="PKD1_2_channel"/>
</dbReference>
<feature type="compositionally biased region" description="Pro residues" evidence="5">
    <location>
        <begin position="86"/>
        <end position="106"/>
    </location>
</feature>
<feature type="compositionally biased region" description="Low complexity" evidence="5">
    <location>
        <begin position="2845"/>
        <end position="2863"/>
    </location>
</feature>
<dbReference type="Proteomes" id="UP000612055">
    <property type="component" value="Unassembled WGS sequence"/>
</dbReference>
<dbReference type="InterPro" id="IPR013783">
    <property type="entry name" value="Ig-like_fold"/>
</dbReference>
<evidence type="ECO:0000313" key="10">
    <source>
        <dbReference type="Proteomes" id="UP000612055"/>
    </source>
</evidence>
<name>A0A835XKH4_9CHLO</name>
<feature type="compositionally biased region" description="Gly residues" evidence="5">
    <location>
        <begin position="2596"/>
        <end position="2608"/>
    </location>
</feature>
<keyword evidence="3 6" id="KW-1133">Transmembrane helix</keyword>
<feature type="transmembrane region" description="Helical" evidence="6">
    <location>
        <begin position="1824"/>
        <end position="1847"/>
    </location>
</feature>
<feature type="compositionally biased region" description="Basic and acidic residues" evidence="5">
    <location>
        <begin position="2349"/>
        <end position="2366"/>
    </location>
</feature>
<feature type="compositionally biased region" description="Low complexity" evidence="5">
    <location>
        <begin position="1229"/>
        <end position="1258"/>
    </location>
</feature>
<feature type="compositionally biased region" description="Low complexity" evidence="5">
    <location>
        <begin position="1895"/>
        <end position="1923"/>
    </location>
</feature>
<feature type="compositionally biased region" description="Low complexity" evidence="5">
    <location>
        <begin position="3010"/>
        <end position="3043"/>
    </location>
</feature>
<protein>
    <recommendedName>
        <fullName evidence="11">Polycystin cation channel PKD1/PKD2 domain-containing protein</fullName>
    </recommendedName>
</protein>
<feature type="region of interest" description="Disordered" evidence="5">
    <location>
        <begin position="1331"/>
        <end position="1364"/>
    </location>
</feature>
<accession>A0A835XKH4</accession>
<keyword evidence="2 6" id="KW-0812">Transmembrane</keyword>
<feature type="transmembrane region" description="Helical" evidence="6">
    <location>
        <begin position="2112"/>
        <end position="2132"/>
    </location>
</feature>
<feature type="compositionally biased region" description="Polar residues" evidence="5">
    <location>
        <begin position="2822"/>
        <end position="2832"/>
    </location>
</feature>
<feature type="region of interest" description="Disordered" evidence="5">
    <location>
        <begin position="1276"/>
        <end position="1300"/>
    </location>
</feature>
<feature type="compositionally biased region" description="Low complexity" evidence="5">
    <location>
        <begin position="2523"/>
        <end position="2539"/>
    </location>
</feature>
<feature type="compositionally biased region" description="Basic residues" evidence="5">
    <location>
        <begin position="1567"/>
        <end position="1578"/>
    </location>
</feature>
<organism evidence="9 10">
    <name type="scientific">Edaphochlamys debaryana</name>
    <dbReference type="NCBI Taxonomy" id="47281"/>
    <lineage>
        <taxon>Eukaryota</taxon>
        <taxon>Viridiplantae</taxon>
        <taxon>Chlorophyta</taxon>
        <taxon>core chlorophytes</taxon>
        <taxon>Chlorophyceae</taxon>
        <taxon>CS clade</taxon>
        <taxon>Chlamydomonadales</taxon>
        <taxon>Chlamydomonadales incertae sedis</taxon>
        <taxon>Edaphochlamys</taxon>
    </lineage>
</organism>
<feature type="compositionally biased region" description="Low complexity" evidence="5">
    <location>
        <begin position="2690"/>
        <end position="2701"/>
    </location>
</feature>
<dbReference type="PANTHER" id="PTHR24216">
    <property type="entry name" value="PAXILLIN-RELATED"/>
    <property type="match status" value="1"/>
</dbReference>
<evidence type="ECO:0000313" key="9">
    <source>
        <dbReference type="EMBL" id="KAG2483921.1"/>
    </source>
</evidence>
<feature type="transmembrane region" description="Helical" evidence="6">
    <location>
        <begin position="2153"/>
        <end position="2174"/>
    </location>
</feature>
<evidence type="ECO:0000256" key="3">
    <source>
        <dbReference type="ARBA" id="ARBA00022989"/>
    </source>
</evidence>
<keyword evidence="4 6" id="KW-0472">Membrane</keyword>
<evidence type="ECO:0008006" key="11">
    <source>
        <dbReference type="Google" id="ProtNLM"/>
    </source>
</evidence>
<dbReference type="GO" id="GO:0016020">
    <property type="term" value="C:membrane"/>
    <property type="evidence" value="ECO:0007669"/>
    <property type="project" value="UniProtKB-SubCell"/>
</dbReference>
<feature type="compositionally biased region" description="Low complexity" evidence="5">
    <location>
        <begin position="2327"/>
        <end position="2347"/>
    </location>
</feature>
<comment type="caution">
    <text evidence="9">The sequence shown here is derived from an EMBL/GenBank/DDBJ whole genome shotgun (WGS) entry which is preliminary data.</text>
</comment>
<feature type="compositionally biased region" description="Pro residues" evidence="5">
    <location>
        <begin position="3431"/>
        <end position="3452"/>
    </location>
</feature>
<dbReference type="OrthoDB" id="536369at2759"/>
<keyword evidence="10" id="KW-1185">Reference proteome</keyword>
<feature type="domain" description="Polycystin cation channel PKD1/PKD2" evidence="7">
    <location>
        <begin position="2115"/>
        <end position="2254"/>
    </location>
</feature>
<evidence type="ECO:0000259" key="7">
    <source>
        <dbReference type="Pfam" id="PF08016"/>
    </source>
</evidence>
<proteinExistence type="predicted"/>
<feature type="region of interest" description="Disordered" evidence="5">
    <location>
        <begin position="1657"/>
        <end position="1677"/>
    </location>
</feature>
<feature type="compositionally biased region" description="Pro residues" evidence="5">
    <location>
        <begin position="12"/>
        <end position="74"/>
    </location>
</feature>
<sequence>MPSSPRSDGPPYASPPPSQPQPESPPPLDSQPPPQLPSPEPASPEPTPTPMPSSPAPLPPPASLEPPQPSPPGPDATGPSQFPSQPSSPGPDAPASPQPPPVPVPSSPTREATQPPMQPGSPSLVPPPESQQPPSPSSPGSPVLLPVPPESPTTQVPETPPQPSSPRPITPSSQAPPPPQPSPSPPPPTLTPGSQPPPSPQPPPPDASTPPPEPSPSTAPPPPRPPVSLDSSSSPPPPSPAPADATPVEGLGTTTSSTEPVIVTALTAESSEPTLTAFVMTPDTEPPQIILAASALMTMEVYDPYVEYGATAVDSRDGALPVTVSADAVITTRTTSPDKPYAVVYTAVDAAGNRATARRLVRVQDSCEAVGEFRCGATLRCSRLRTCLAGDTEVAPAAPDAGQPFVRRPLDSLAPTITLLGDAQPYVTDKGISGHIHFLTVGETFTDPGATGTDLIPISGTSDETLEVDLSAAIFRRIRAPSGEEASAVSTRLPTSLGAPYLVSYDLMDTAGNRAKTVFRRVYVTCTEPEYLCPQDDPSDEPSCSVSFICGVPGLAASAAATSGFSTGGDGGSSSSSGLDSGSEADAALVPQFKLSAIAGSADRVHVDAGDAFAPCRGGLTAACDPGFSASLKARGDLNAKVYACADGVKNPLPYELVGLSYCGINTKYPGAFPLKYSLKWPSVGELVLTRTLVVRDSCAGERNCPAGLCSVDGYCADDPSGASAAAVEAAPNTPPVLTLTVTDDLGLDVVVKRGHAYELCRGNQRPTPGRPCEPLGTASDAEDGDLTSLITLCPDPEIDCAATQCAGDSPATKQPLDCGVDTANAPIGTSFRLRFVVYDTYGASATAERSITVLAPCAANQHYCEDATTASNSSASKSVSYVCSAVRCEQRAALAAMQAAAAQQAAAITSVSRLFLLPGSHLEDLAAAEADASLFLVYRQPAPVALTPCASFAVGSLANGSCAAIANDTVDGDLSPAITAAAAPVCPAGMACGGCSLAALTAGACLPGRYTLTYAVRSSTGNALSRKLDVYVEQLVSSTVALTLLPGGSAKDSTSRAAAVGLAASLASNATLRTQLLGPMITAMGFTAASVRGVALIGSPSVANASAGNGRAAYTYYTVKVSLNVTTGRTDSVPLSPNDEPPANTINTTATSANGSSAQSRKRSLLTELAESLGLGLGLEAPDGASDQAQEPKGPLAPALLASDDYETADYGTPHPAAAALEAQLQPLTTAASRPSSSGAGAATGRHPAAASQQGPRQSRRSSVRELLLEEVLGSDAASPLSSSAPSSTEPTTAASQAPVPALGLRSLLPRLSAVQAALDEAGGLLLSGGLDTTTTSTPDNDPHHTPSAFSHHRLPRRQRRRRLSAHSRALLADSGCGDLAPPSGNATLMAALGLAAAPVVASSCLSAPLDPMGLALGALDSAVWQVETLGQAMTDQQTYRSSLLELSATANGSFASMAASIASLYDMIDGASQAADQMRSAALAGALSLVQSALNEAEAATHYAIATASLVLDGLGAALQQADLEQQAVYASCVYSRSLAATFALPIARYADATTGAPGSGSGSGRRRSQLSRRGRSLSAGWTGQAESARTATAAADEAPSHQPAAPAGRLHAGYELGEVPPPSAFPPAEQALEYPRSRAVGSGRNTVLGGLLLHQTRRPPPGREPGGCIGSDPAFNPRSRLFDADVAAADYYNTTKGSPELNAGGLPCAFVAEGLPSFGSEGLGAAGYPVVLGAQLSAERALRAMAYVRDGGFLSAALTRSLVAQLLTYNADTRVLGAWRLTVSWTDDGAIAGAAEARAFPALNYQDSLQAGQARRFLPDLFLLLLTCGYGLLVAYDVSIALLARRERRLAAARLLAASGGLGPHHPAGNQIVPLGALPPPHGEGMVGLTPSAEGGSKAAKQGGSASPEGEASSASPVAEGVEEISAEEATTAHVKGHLRHPPRLAWEAAPQGMLTFRPRLGAGWVAVEAVVLGLMVAALVVLGVFSGRSAKASFSQPLGTVYDGDQTAAARMFLLRRQPGFMAVSAADATVNDTLANDASSNDTVLVGTPQQGTSSGASTAGGGRTANGMVLGAQPGGPGRWRLPANAAPLGTLVGLYDEAQDLHLLYSWYGLLQSLALFLLVLHWLAYLAHRRIGLLVRTLARAVPDLAHLVLVFAATSLAFGVALFLADSPTGPHSLGTFAQVAAYTLQFAAVRADGGGLAKGVSDSQEERSAGERVLAGVLYVAAAVLFIVFLVNLVVAVLLHTFRRVRRMRPLVKANIFQAATGAPSITHPHHARTVVPRAHGPGLGFIRVGARTVPLRTDSVRRALSAAAGAQAGMGSSACRGAASGSPPHSSGGSQSDPKLRAQHEAAQRAQHETASRVRAMLRLLRRRQAAVAADGDAARRAAAAQEDVEVVRMPGGAADGYSYGDGLDELDHAELMEKVFANLLTRYGTSHGPRHHQHHHHHHEGGPLSSSDCVEESASSTSSGAVSDVYPRHTDDGDADANAARAPVSTGRRSAPASSGRHSAGVDGSHAPSVRTASRRASAATWAELTPTGSRLHSLAPSRVASRAASRGPSRAPSQGRLDPTPGTSSSLGPHAAGFASDGTGTGGGGTGGGVSTDGEGGDTSLRLPMAPLHGAASARRPASTEPGMAQASGGSSRALYAQSPTARRALAEAESLPTEAPAGAAAGIDHHTHEPLGAAGRPPSAGGSHLRPIALPPATSAAMGLSGPRSDLSGARSARRVEFSGPSASAVTSPLGGSPLAPGHGPSTLRVHSQSSLPALSASMRRPPPVLVALGLVGAAPEGEGPGEGAASPSPLELPRMSITAQGRRSMRFTSSTGGAQPAPPSPNGPRAASWNAPASASAGGALPANYQPPPLPPVMGAEGEPAQWPALAPHSPSLGQVLLGKHSNTAPGQHPAVDNRRPDQQRRRPARASVDSSLPAYLAEEGGSAAARPAVAANPAQLSHLRPSPFAAAAAVPVPASEAGRGRSQAPGGDLKGEDSPARRPSARQPSVGWSTDTPRSDPAAAAAGRPDGAGALLPERSGGLSAAGRRSRRRFASFMPDEIVMDMDPAQAHAQAQAQTEAQALASPRAGASLGPADAPKPRRPARAGPRAVAEATERPLRRGPSPDSDCELKSRPEPELEITAGTPTAEAAQASGLAGAGAGELQKERPRKPGRRRSREPPSYAQLAALVQTMIEQTYNLVEQTLEQISAIGSMSALMGELLAAVEATVGFNDRRALRRAVRMVLAMHQQAHPPQQPVSRSASRTRGAHLPGAAPEPAPAPSRLRSAASASEPLPHPPAPSPAAGSSSGGAGLAVALQRRLGAESAASLQRLGSGEMLMREIELEADSGALEAAPEPSGPSRSAPSHPRLAAIGQRSRVRSRLAALSAIQAEGARRHQLEEDVLSSSAAGAAAAPASQAQAIARPRRGTNAAAPPLPPKAPPANPAAQPPAPAAPPSAAQAGLRTRASVEDEDEEAMRMIEDALRAD</sequence>
<feature type="compositionally biased region" description="Low complexity" evidence="5">
    <location>
        <begin position="3278"/>
        <end position="3290"/>
    </location>
</feature>
<feature type="region of interest" description="Disordered" evidence="5">
    <location>
        <begin position="3347"/>
        <end position="3374"/>
    </location>
</feature>